<organism evidence="1 2">
    <name type="scientific">Maudiozyma saulgeensis</name>
    <dbReference type="NCBI Taxonomy" id="1789683"/>
    <lineage>
        <taxon>Eukaryota</taxon>
        <taxon>Fungi</taxon>
        <taxon>Dikarya</taxon>
        <taxon>Ascomycota</taxon>
        <taxon>Saccharomycotina</taxon>
        <taxon>Saccharomycetes</taxon>
        <taxon>Saccharomycetales</taxon>
        <taxon>Saccharomycetaceae</taxon>
        <taxon>Maudiozyma</taxon>
    </lineage>
</organism>
<sequence length="299" mass="35794">MYLDILNKIDDRYYRACYAAYNYDFDNLVANFNKEDFGAKFTDDYCYEEELIEEAKYCEENLKLGLLHELTYYIVRGVRFSFYFAWKLRHSDLELNHWIYRAISARFVMSNYLEDDFIKEYIPACLWFPNIPKKETCLRLLEIAPDYKYSIGCVAVLNDWNDVFFACDFEDVDEYLWKMVQTYQRKDMIDILKGKTEVKEFIRNDGRVKLDAPLLGNDTSKFTPRKNRSFYLEQFTLSYLIYYHSIRPESLLWSDIEVLGGTNWGGPDAYSDVTGIGYVHDRSIERMIHQNERTEELYM</sequence>
<evidence type="ECO:0000313" key="2">
    <source>
        <dbReference type="Proteomes" id="UP000196158"/>
    </source>
</evidence>
<dbReference type="AlphaFoldDB" id="A0A1X7RAR3"/>
<dbReference type="STRING" id="1789683.A0A1X7RAR3"/>
<proteinExistence type="predicted"/>
<dbReference type="Proteomes" id="UP000196158">
    <property type="component" value="Unassembled WGS sequence"/>
</dbReference>
<gene>
    <name evidence="1" type="ORF">KASA_0F01606G</name>
</gene>
<accession>A0A1X7RAR3</accession>
<dbReference type="EMBL" id="FXLY01000013">
    <property type="protein sequence ID" value="SMN22742.1"/>
    <property type="molecule type" value="Genomic_DNA"/>
</dbReference>
<name>A0A1X7RAR3_9SACH</name>
<keyword evidence="2" id="KW-1185">Reference proteome</keyword>
<protein>
    <submittedName>
        <fullName evidence="1">Uncharacterized protein</fullName>
    </submittedName>
</protein>
<evidence type="ECO:0000313" key="1">
    <source>
        <dbReference type="EMBL" id="SMN22742.1"/>
    </source>
</evidence>
<reference evidence="1 2" key="1">
    <citation type="submission" date="2017-04" db="EMBL/GenBank/DDBJ databases">
        <authorList>
            <person name="Afonso C.L."/>
            <person name="Miller P.J."/>
            <person name="Scott M.A."/>
            <person name="Spackman E."/>
            <person name="Goraichik I."/>
            <person name="Dimitrov K.M."/>
            <person name="Suarez D.L."/>
            <person name="Swayne D.E."/>
        </authorList>
    </citation>
    <scope>NUCLEOTIDE SEQUENCE [LARGE SCALE GENOMIC DNA]</scope>
</reference>
<dbReference type="OrthoDB" id="4066797at2759"/>